<dbReference type="InParanoid" id="A0A1V9XJV1"/>
<dbReference type="Proteomes" id="UP000192247">
    <property type="component" value="Unassembled WGS sequence"/>
</dbReference>
<feature type="compositionally biased region" description="Basic and acidic residues" evidence="1">
    <location>
        <begin position="287"/>
        <end position="300"/>
    </location>
</feature>
<evidence type="ECO:0000256" key="1">
    <source>
        <dbReference type="SAM" id="MobiDB-lite"/>
    </source>
</evidence>
<accession>A0A1V9XJV1</accession>
<dbReference type="EMBL" id="MNPL01009525">
    <property type="protein sequence ID" value="OQR73673.1"/>
    <property type="molecule type" value="Genomic_DNA"/>
</dbReference>
<feature type="compositionally biased region" description="Low complexity" evidence="1">
    <location>
        <begin position="1"/>
        <end position="15"/>
    </location>
</feature>
<organism evidence="2 3">
    <name type="scientific">Tropilaelaps mercedesae</name>
    <dbReference type="NCBI Taxonomy" id="418985"/>
    <lineage>
        <taxon>Eukaryota</taxon>
        <taxon>Metazoa</taxon>
        <taxon>Ecdysozoa</taxon>
        <taxon>Arthropoda</taxon>
        <taxon>Chelicerata</taxon>
        <taxon>Arachnida</taxon>
        <taxon>Acari</taxon>
        <taxon>Parasitiformes</taxon>
        <taxon>Mesostigmata</taxon>
        <taxon>Gamasina</taxon>
        <taxon>Dermanyssoidea</taxon>
        <taxon>Laelapidae</taxon>
        <taxon>Tropilaelaps</taxon>
    </lineage>
</organism>
<feature type="compositionally biased region" description="Basic residues" evidence="1">
    <location>
        <begin position="226"/>
        <end position="237"/>
    </location>
</feature>
<feature type="compositionally biased region" description="Basic and acidic residues" evidence="1">
    <location>
        <begin position="36"/>
        <end position="56"/>
    </location>
</feature>
<feature type="compositionally biased region" description="Low complexity" evidence="1">
    <location>
        <begin position="211"/>
        <end position="225"/>
    </location>
</feature>
<gene>
    <name evidence="2" type="ORF">BIW11_09588</name>
</gene>
<reference evidence="2 3" key="1">
    <citation type="journal article" date="2017" name="Gigascience">
        <title>Draft genome of the honey bee ectoparasitic mite, Tropilaelaps mercedesae, is shaped by the parasitic life history.</title>
        <authorList>
            <person name="Dong X."/>
            <person name="Armstrong S.D."/>
            <person name="Xia D."/>
            <person name="Makepeace B.L."/>
            <person name="Darby A.C."/>
            <person name="Kadowaki T."/>
        </authorList>
    </citation>
    <scope>NUCLEOTIDE SEQUENCE [LARGE SCALE GENOMIC DNA]</scope>
    <source>
        <strain evidence="2">Wuxi-XJTLU</strain>
    </source>
</reference>
<dbReference type="AlphaFoldDB" id="A0A1V9XJV1"/>
<feature type="compositionally biased region" description="Basic and acidic residues" evidence="1">
    <location>
        <begin position="465"/>
        <end position="474"/>
    </location>
</feature>
<feature type="compositionally biased region" description="Polar residues" evidence="1">
    <location>
        <begin position="62"/>
        <end position="85"/>
    </location>
</feature>
<comment type="caution">
    <text evidence="2">The sequence shown here is derived from an EMBL/GenBank/DDBJ whole genome shotgun (WGS) entry which is preliminary data.</text>
</comment>
<evidence type="ECO:0000313" key="2">
    <source>
        <dbReference type="EMBL" id="OQR73673.1"/>
    </source>
</evidence>
<sequence>MSHASSTASSENVSSIGPEGSPLRRHQGSAENVVPEDEHAMWGDEFGPQRENKEMYDACAKSVQNLDLQEQKNASGTQSTPTSLSARVADEEQPSGSPAFAPRKVEVGPANRVSPAPSDIEAEPAATEGSHAIASLSPVLDDENAQQGFDNSTKLKETSDLYLAQVEKLKSKKESTLVEVQSSTKEQPKQGISAPIRRPHPESPDPAATEGRSSPTATSSAPSSKPSKKGIPRKKPIRLPPKSAEQVPTSSPKKTAAKGQRAKKALSTDEDITVTKKTQKRSGRSKRAVESRSDSPEAKKPSPAKKKKSSKSTVPIANLANEPHLEEQRKISRGWQVTGQKPPEQKAPLKKTVFKPTENDEAFTTAKTSRTLQKEAQEPSRKLFIKPAATGKTQTKGSAKASAKASKGARTCIACNKTLTWNYNAVTCSFCSKERCRACSACPCQEASTLKRSKGQKTSRHVKTARPEKSDASKGGKKKQRTCATCAKVMHGNYRLNKCVTCGKEQCRSCPPCDCEKPSRKQKEK</sequence>
<name>A0A1V9XJV1_9ACAR</name>
<feature type="compositionally biased region" description="Basic residues" evidence="1">
    <location>
        <begin position="277"/>
        <end position="286"/>
    </location>
</feature>
<feature type="region of interest" description="Disordered" evidence="1">
    <location>
        <begin position="170"/>
        <end position="379"/>
    </location>
</feature>
<evidence type="ECO:0000313" key="3">
    <source>
        <dbReference type="Proteomes" id="UP000192247"/>
    </source>
</evidence>
<proteinExistence type="predicted"/>
<feature type="region of interest" description="Disordered" evidence="1">
    <location>
        <begin position="453"/>
        <end position="476"/>
    </location>
</feature>
<keyword evidence="3" id="KW-1185">Reference proteome</keyword>
<feature type="compositionally biased region" description="Basic residues" evidence="1">
    <location>
        <begin position="453"/>
        <end position="464"/>
    </location>
</feature>
<dbReference type="OrthoDB" id="10680550at2759"/>
<protein>
    <submittedName>
        <fullName evidence="2">Uncharacterized protein</fullName>
    </submittedName>
</protein>
<feature type="region of interest" description="Disordered" evidence="1">
    <location>
        <begin position="1"/>
        <end position="158"/>
    </location>
</feature>